<dbReference type="Proteomes" id="UP001268542">
    <property type="component" value="Unassembled WGS sequence"/>
</dbReference>
<comment type="caution">
    <text evidence="1">The sequence shown here is derived from an EMBL/GenBank/DDBJ whole genome shotgun (WGS) entry which is preliminary data.</text>
</comment>
<organism evidence="1 2">
    <name type="scientific">Nocardioides imazamoxiresistens</name>
    <dbReference type="NCBI Taxonomy" id="3231893"/>
    <lineage>
        <taxon>Bacteria</taxon>
        <taxon>Bacillati</taxon>
        <taxon>Actinomycetota</taxon>
        <taxon>Actinomycetes</taxon>
        <taxon>Propionibacteriales</taxon>
        <taxon>Nocardioidaceae</taxon>
        <taxon>Nocardioides</taxon>
    </lineage>
</organism>
<dbReference type="EMBL" id="JAVYII010000001">
    <property type="protein sequence ID" value="MDT9591584.1"/>
    <property type="molecule type" value="Genomic_DNA"/>
</dbReference>
<protein>
    <submittedName>
        <fullName evidence="1">Uncharacterized protein</fullName>
    </submittedName>
</protein>
<dbReference type="RefSeq" id="WP_315730546.1">
    <property type="nucleotide sequence ID" value="NZ_JAVYII010000001.1"/>
</dbReference>
<evidence type="ECO:0000313" key="1">
    <source>
        <dbReference type="EMBL" id="MDT9591584.1"/>
    </source>
</evidence>
<gene>
    <name evidence="1" type="ORF">RDV89_00800</name>
</gene>
<keyword evidence="2" id="KW-1185">Reference proteome</keyword>
<proteinExistence type="predicted"/>
<reference evidence="1 2" key="1">
    <citation type="submission" date="2023-08" db="EMBL/GenBank/DDBJ databases">
        <title>Nocardioides seae sp. nov., a bacterium isolated from a soil.</title>
        <authorList>
            <person name="Wang X."/>
        </authorList>
    </citation>
    <scope>NUCLEOTIDE SEQUENCE [LARGE SCALE GENOMIC DNA]</scope>
    <source>
        <strain evidence="1 2">YZH12</strain>
    </source>
</reference>
<sequence length="123" mass="13211">MALWAMAGDDEEEGQELTVRVRDTAGECDDYTASYIAGARVTVRDSGGAIVGTDQTSGTGRMLGGGCAWDVEFDSVPRASAYTVTIELPQGQWASVAPLPQELTYSYEEMEGFGWVVDLGKNF</sequence>
<name>A0ABU3PQU3_9ACTN</name>
<evidence type="ECO:0000313" key="2">
    <source>
        <dbReference type="Proteomes" id="UP001268542"/>
    </source>
</evidence>
<accession>A0ABU3PQU3</accession>